<reference evidence="2 3" key="1">
    <citation type="submission" date="2024-05" db="EMBL/GenBank/DDBJ databases">
        <authorList>
            <person name="Wallberg A."/>
        </authorList>
    </citation>
    <scope>NUCLEOTIDE SEQUENCE [LARGE SCALE GENOMIC DNA]</scope>
</reference>
<comment type="caution">
    <text evidence="2">The sequence shown here is derived from an EMBL/GenBank/DDBJ whole genome shotgun (WGS) entry which is preliminary data.</text>
</comment>
<dbReference type="Proteomes" id="UP001497623">
    <property type="component" value="Unassembled WGS sequence"/>
</dbReference>
<keyword evidence="1" id="KW-0472">Membrane</keyword>
<gene>
    <name evidence="2" type="ORF">MNOR_LOCUS42092</name>
</gene>
<evidence type="ECO:0000313" key="2">
    <source>
        <dbReference type="EMBL" id="CAL4258057.1"/>
    </source>
</evidence>
<accession>A0AAV2SVQ9</accession>
<keyword evidence="1" id="KW-1133">Transmembrane helix</keyword>
<dbReference type="EMBL" id="CAXKWB010196520">
    <property type="protein sequence ID" value="CAL4258057.1"/>
    <property type="molecule type" value="Genomic_DNA"/>
</dbReference>
<evidence type="ECO:0000313" key="3">
    <source>
        <dbReference type="Proteomes" id="UP001497623"/>
    </source>
</evidence>
<name>A0AAV2SVQ9_MEGNR</name>
<organism evidence="2 3">
    <name type="scientific">Meganyctiphanes norvegica</name>
    <name type="common">Northern krill</name>
    <name type="synonym">Thysanopoda norvegica</name>
    <dbReference type="NCBI Taxonomy" id="48144"/>
    <lineage>
        <taxon>Eukaryota</taxon>
        <taxon>Metazoa</taxon>
        <taxon>Ecdysozoa</taxon>
        <taxon>Arthropoda</taxon>
        <taxon>Crustacea</taxon>
        <taxon>Multicrustacea</taxon>
        <taxon>Malacostraca</taxon>
        <taxon>Eumalacostraca</taxon>
        <taxon>Eucarida</taxon>
        <taxon>Euphausiacea</taxon>
        <taxon>Euphausiidae</taxon>
        <taxon>Meganyctiphanes</taxon>
    </lineage>
</organism>
<evidence type="ECO:0000256" key="1">
    <source>
        <dbReference type="SAM" id="Phobius"/>
    </source>
</evidence>
<feature type="transmembrane region" description="Helical" evidence="1">
    <location>
        <begin position="53"/>
        <end position="74"/>
    </location>
</feature>
<protein>
    <submittedName>
        <fullName evidence="2">Uncharacterized protein</fullName>
    </submittedName>
</protein>
<keyword evidence="1" id="KW-0812">Transmembrane</keyword>
<feature type="non-terminal residue" evidence="2">
    <location>
        <position position="128"/>
    </location>
</feature>
<proteinExistence type="predicted"/>
<keyword evidence="3" id="KW-1185">Reference proteome</keyword>
<dbReference type="AlphaFoldDB" id="A0AAV2SVQ9"/>
<sequence>MAGATGQGRTSGHSRTGATTAETSVVAMEITLEDAVDLTVVATVATGPFLVDLAGNSSTALVLLLLLLLILGLLHQLGHQEGDHITVKYINNQVKKKFRSNLIPSLCPAKQKQTLLNKLMEYESFILE</sequence>